<evidence type="ECO:0000256" key="4">
    <source>
        <dbReference type="ARBA" id="ARBA00022833"/>
    </source>
</evidence>
<dbReference type="Gene3D" id="3.90.180.10">
    <property type="entry name" value="Medium-chain alcohol dehydrogenases, catalytic domain"/>
    <property type="match status" value="1"/>
</dbReference>
<evidence type="ECO:0000313" key="8">
    <source>
        <dbReference type="EMBL" id="KAF2398833.1"/>
    </source>
</evidence>
<comment type="similarity">
    <text evidence="2 6">Belongs to the zinc-containing alcohol dehydrogenase family.</text>
</comment>
<dbReference type="InterPro" id="IPR011032">
    <property type="entry name" value="GroES-like_sf"/>
</dbReference>
<evidence type="ECO:0000256" key="3">
    <source>
        <dbReference type="ARBA" id="ARBA00022723"/>
    </source>
</evidence>
<evidence type="ECO:0000256" key="5">
    <source>
        <dbReference type="ARBA" id="ARBA00023002"/>
    </source>
</evidence>
<dbReference type="InterPro" id="IPR020843">
    <property type="entry name" value="ER"/>
</dbReference>
<keyword evidence="4 6" id="KW-0862">Zinc</keyword>
<feature type="domain" description="Enoyl reductase (ER)" evidence="7">
    <location>
        <begin position="23"/>
        <end position="381"/>
    </location>
</feature>
<dbReference type="PANTHER" id="PTHR43350">
    <property type="entry name" value="NAD-DEPENDENT ALCOHOL DEHYDROGENASE"/>
    <property type="match status" value="1"/>
</dbReference>
<organism evidence="8 9">
    <name type="scientific">Trichodelitschia bisporula</name>
    <dbReference type="NCBI Taxonomy" id="703511"/>
    <lineage>
        <taxon>Eukaryota</taxon>
        <taxon>Fungi</taxon>
        <taxon>Dikarya</taxon>
        <taxon>Ascomycota</taxon>
        <taxon>Pezizomycotina</taxon>
        <taxon>Dothideomycetes</taxon>
        <taxon>Dothideomycetes incertae sedis</taxon>
        <taxon>Phaeotrichales</taxon>
        <taxon>Phaeotrichaceae</taxon>
        <taxon>Trichodelitschia</taxon>
    </lineage>
</organism>
<dbReference type="EMBL" id="ML996699">
    <property type="protein sequence ID" value="KAF2398833.1"/>
    <property type="molecule type" value="Genomic_DNA"/>
</dbReference>
<dbReference type="Pfam" id="PF00107">
    <property type="entry name" value="ADH_zinc_N"/>
    <property type="match status" value="1"/>
</dbReference>
<dbReference type="Proteomes" id="UP000799640">
    <property type="component" value="Unassembled WGS sequence"/>
</dbReference>
<comment type="cofactor">
    <cofactor evidence="1 6">
        <name>Zn(2+)</name>
        <dbReference type="ChEBI" id="CHEBI:29105"/>
    </cofactor>
</comment>
<gene>
    <name evidence="8" type="ORF">EJ06DRAFT_92598</name>
</gene>
<dbReference type="Gene3D" id="3.40.50.720">
    <property type="entry name" value="NAD(P)-binding Rossmann-like Domain"/>
    <property type="match status" value="1"/>
</dbReference>
<keyword evidence="5" id="KW-0560">Oxidoreductase</keyword>
<accession>A0A6G1HRZ9</accession>
<dbReference type="PANTHER" id="PTHR43350:SF2">
    <property type="entry name" value="GROES-LIKE ZINC-BINDING ALCOHOL DEHYDROGENASE FAMILY PROTEIN"/>
    <property type="match status" value="1"/>
</dbReference>
<sequence length="383" mass="40435">MSTSTPTSGRAIVTRGPYKEGKWTLEDVTIRPLQKDEVLVHIWASGICHTDIHFGDDAKDIGGYPRVMGHEGAGRILALGPGVENYAIDDPVVLSFSYCGTCPLCVAGRPSHCTHYDTLNFHGTLTFSSPTSDSSPSSPSILGTFFGQSSFASHTIAHVSSLIPATPFLRFPTDLFQLAPFGCALQTGAGSIVNAAATTPSDTVAVLGLGAVGLAALMTAKRIGCPTIIAIDRLPTRLTLAQELGATHAFNTTELGDGLADAVREVTQGVGPSVVLDTTGYLPLIEAGIGFTRPAGTYVQVGTTNPKVELKLGVFEFMASGKRIVGAIEGECVPAEFVPRLVGWCREGGFPIEKLITPYKVEDFGRAVEDMLAGKVVKPVLMW</sequence>
<dbReference type="SUPFAM" id="SSF51735">
    <property type="entry name" value="NAD(P)-binding Rossmann-fold domains"/>
    <property type="match status" value="1"/>
</dbReference>
<dbReference type="SUPFAM" id="SSF50129">
    <property type="entry name" value="GroES-like"/>
    <property type="match status" value="1"/>
</dbReference>
<dbReference type="InterPro" id="IPR013154">
    <property type="entry name" value="ADH-like_N"/>
</dbReference>
<dbReference type="PROSITE" id="PS00059">
    <property type="entry name" value="ADH_ZINC"/>
    <property type="match status" value="1"/>
</dbReference>
<evidence type="ECO:0000256" key="2">
    <source>
        <dbReference type="ARBA" id="ARBA00008072"/>
    </source>
</evidence>
<reference evidence="8" key="1">
    <citation type="journal article" date="2020" name="Stud. Mycol.">
        <title>101 Dothideomycetes genomes: a test case for predicting lifestyles and emergence of pathogens.</title>
        <authorList>
            <person name="Haridas S."/>
            <person name="Albert R."/>
            <person name="Binder M."/>
            <person name="Bloem J."/>
            <person name="Labutti K."/>
            <person name="Salamov A."/>
            <person name="Andreopoulos B."/>
            <person name="Baker S."/>
            <person name="Barry K."/>
            <person name="Bills G."/>
            <person name="Bluhm B."/>
            <person name="Cannon C."/>
            <person name="Castanera R."/>
            <person name="Culley D."/>
            <person name="Daum C."/>
            <person name="Ezra D."/>
            <person name="Gonzalez J."/>
            <person name="Henrissat B."/>
            <person name="Kuo A."/>
            <person name="Liang C."/>
            <person name="Lipzen A."/>
            <person name="Lutzoni F."/>
            <person name="Magnuson J."/>
            <person name="Mondo S."/>
            <person name="Nolan M."/>
            <person name="Ohm R."/>
            <person name="Pangilinan J."/>
            <person name="Park H.-J."/>
            <person name="Ramirez L."/>
            <person name="Alfaro M."/>
            <person name="Sun H."/>
            <person name="Tritt A."/>
            <person name="Yoshinaga Y."/>
            <person name="Zwiers L.-H."/>
            <person name="Turgeon B."/>
            <person name="Goodwin S."/>
            <person name="Spatafora J."/>
            <person name="Crous P."/>
            <person name="Grigoriev I."/>
        </authorList>
    </citation>
    <scope>NUCLEOTIDE SEQUENCE</scope>
    <source>
        <strain evidence="8">CBS 262.69</strain>
    </source>
</reference>
<evidence type="ECO:0000256" key="6">
    <source>
        <dbReference type="RuleBase" id="RU361277"/>
    </source>
</evidence>
<dbReference type="CDD" id="cd08278">
    <property type="entry name" value="benzyl_alcohol_DH"/>
    <property type="match status" value="1"/>
</dbReference>
<dbReference type="GO" id="GO:0016491">
    <property type="term" value="F:oxidoreductase activity"/>
    <property type="evidence" value="ECO:0007669"/>
    <property type="project" value="UniProtKB-KW"/>
</dbReference>
<dbReference type="AlphaFoldDB" id="A0A6G1HRZ9"/>
<proteinExistence type="inferred from homology"/>
<dbReference type="InterPro" id="IPR036291">
    <property type="entry name" value="NAD(P)-bd_dom_sf"/>
</dbReference>
<dbReference type="GO" id="GO:0008270">
    <property type="term" value="F:zinc ion binding"/>
    <property type="evidence" value="ECO:0007669"/>
    <property type="project" value="InterPro"/>
</dbReference>
<keyword evidence="3 6" id="KW-0479">Metal-binding</keyword>
<name>A0A6G1HRZ9_9PEZI</name>
<dbReference type="OrthoDB" id="1560166at2759"/>
<evidence type="ECO:0000256" key="1">
    <source>
        <dbReference type="ARBA" id="ARBA00001947"/>
    </source>
</evidence>
<dbReference type="SMART" id="SM00829">
    <property type="entry name" value="PKS_ER"/>
    <property type="match status" value="1"/>
</dbReference>
<protein>
    <submittedName>
        <fullName evidence="8">Zinc-binding dehydrogenase</fullName>
    </submittedName>
</protein>
<evidence type="ECO:0000259" key="7">
    <source>
        <dbReference type="SMART" id="SM00829"/>
    </source>
</evidence>
<keyword evidence="9" id="KW-1185">Reference proteome</keyword>
<dbReference type="InterPro" id="IPR013149">
    <property type="entry name" value="ADH-like_C"/>
</dbReference>
<dbReference type="InterPro" id="IPR002328">
    <property type="entry name" value="ADH_Zn_CS"/>
</dbReference>
<evidence type="ECO:0000313" key="9">
    <source>
        <dbReference type="Proteomes" id="UP000799640"/>
    </source>
</evidence>
<dbReference type="Pfam" id="PF08240">
    <property type="entry name" value="ADH_N"/>
    <property type="match status" value="1"/>
</dbReference>